<evidence type="ECO:0000256" key="9">
    <source>
        <dbReference type="ARBA" id="ARBA00023033"/>
    </source>
</evidence>
<evidence type="ECO:0008006" key="15">
    <source>
        <dbReference type="Google" id="ProtNLM"/>
    </source>
</evidence>
<dbReference type="GO" id="GO:0004497">
    <property type="term" value="F:monooxygenase activity"/>
    <property type="evidence" value="ECO:0007669"/>
    <property type="project" value="UniProtKB-KW"/>
</dbReference>
<gene>
    <name evidence="13" type="ORF">CEPIT_LOCUS9382</name>
</gene>
<evidence type="ECO:0000256" key="12">
    <source>
        <dbReference type="RuleBase" id="RU000461"/>
    </source>
</evidence>
<keyword evidence="3 11" id="KW-0349">Heme</keyword>
<keyword evidence="4" id="KW-0812">Transmembrane</keyword>
<organism evidence="13 14">
    <name type="scientific">Cuscuta epithymum</name>
    <dbReference type="NCBI Taxonomy" id="186058"/>
    <lineage>
        <taxon>Eukaryota</taxon>
        <taxon>Viridiplantae</taxon>
        <taxon>Streptophyta</taxon>
        <taxon>Embryophyta</taxon>
        <taxon>Tracheophyta</taxon>
        <taxon>Spermatophyta</taxon>
        <taxon>Magnoliopsida</taxon>
        <taxon>eudicotyledons</taxon>
        <taxon>Gunneridae</taxon>
        <taxon>Pentapetalae</taxon>
        <taxon>asterids</taxon>
        <taxon>lamiids</taxon>
        <taxon>Solanales</taxon>
        <taxon>Convolvulaceae</taxon>
        <taxon>Cuscuteae</taxon>
        <taxon>Cuscuta</taxon>
        <taxon>Cuscuta subgen. Cuscuta</taxon>
    </lineage>
</organism>
<dbReference type="AlphaFoldDB" id="A0AAV0CYN7"/>
<dbReference type="PROSITE" id="PS00086">
    <property type="entry name" value="CYTOCHROME_P450"/>
    <property type="match status" value="1"/>
</dbReference>
<keyword evidence="10" id="KW-0472">Membrane</keyword>
<comment type="similarity">
    <text evidence="2 12">Belongs to the cytochrome P450 family.</text>
</comment>
<dbReference type="GO" id="GO:0016020">
    <property type="term" value="C:membrane"/>
    <property type="evidence" value="ECO:0007669"/>
    <property type="project" value="UniProtKB-SubCell"/>
</dbReference>
<keyword evidence="9 12" id="KW-0503">Monooxygenase</keyword>
<dbReference type="PANTHER" id="PTHR24282:SF273">
    <property type="entry name" value="CYTOCHROME P450 CYP72A219-LIKE"/>
    <property type="match status" value="1"/>
</dbReference>
<name>A0AAV0CYN7_9ASTE</name>
<evidence type="ECO:0000313" key="14">
    <source>
        <dbReference type="Proteomes" id="UP001152523"/>
    </source>
</evidence>
<reference evidence="13" key="1">
    <citation type="submission" date="2022-07" db="EMBL/GenBank/DDBJ databases">
        <authorList>
            <person name="Macas J."/>
            <person name="Novak P."/>
            <person name="Neumann P."/>
        </authorList>
    </citation>
    <scope>NUCLEOTIDE SEQUENCE</scope>
</reference>
<proteinExistence type="inferred from homology"/>
<keyword evidence="14" id="KW-1185">Reference proteome</keyword>
<dbReference type="Pfam" id="PF00067">
    <property type="entry name" value="p450"/>
    <property type="match status" value="1"/>
</dbReference>
<keyword evidence="7 12" id="KW-0560">Oxidoreductase</keyword>
<evidence type="ECO:0000256" key="10">
    <source>
        <dbReference type="ARBA" id="ARBA00023136"/>
    </source>
</evidence>
<keyword evidence="6" id="KW-1133">Transmembrane helix</keyword>
<comment type="cofactor">
    <cofactor evidence="11">
        <name>heme</name>
        <dbReference type="ChEBI" id="CHEBI:30413"/>
    </cofactor>
</comment>
<dbReference type="PRINTS" id="PR00385">
    <property type="entry name" value="P450"/>
</dbReference>
<keyword evidence="5 11" id="KW-0479">Metal-binding</keyword>
<accession>A0AAV0CYN7</accession>
<comment type="caution">
    <text evidence="13">The sequence shown here is derived from an EMBL/GenBank/DDBJ whole genome shotgun (WGS) entry which is preliminary data.</text>
</comment>
<evidence type="ECO:0000256" key="11">
    <source>
        <dbReference type="PIRSR" id="PIRSR602401-1"/>
    </source>
</evidence>
<dbReference type="GO" id="GO:0016705">
    <property type="term" value="F:oxidoreductase activity, acting on paired donors, with incorporation or reduction of molecular oxygen"/>
    <property type="evidence" value="ECO:0007669"/>
    <property type="project" value="InterPro"/>
</dbReference>
<dbReference type="Gene3D" id="1.10.630.10">
    <property type="entry name" value="Cytochrome P450"/>
    <property type="match status" value="1"/>
</dbReference>
<dbReference type="GO" id="GO:0005506">
    <property type="term" value="F:iron ion binding"/>
    <property type="evidence" value="ECO:0007669"/>
    <property type="project" value="InterPro"/>
</dbReference>
<evidence type="ECO:0000256" key="4">
    <source>
        <dbReference type="ARBA" id="ARBA00022692"/>
    </source>
</evidence>
<evidence type="ECO:0000256" key="3">
    <source>
        <dbReference type="ARBA" id="ARBA00022617"/>
    </source>
</evidence>
<dbReference type="InterPro" id="IPR036396">
    <property type="entry name" value="Cyt_P450_sf"/>
</dbReference>
<dbReference type="InterPro" id="IPR050665">
    <property type="entry name" value="Cytochrome_P450_Monooxygen"/>
</dbReference>
<dbReference type="PANTHER" id="PTHR24282">
    <property type="entry name" value="CYTOCHROME P450 FAMILY MEMBER"/>
    <property type="match status" value="1"/>
</dbReference>
<dbReference type="InterPro" id="IPR017972">
    <property type="entry name" value="Cyt_P450_CS"/>
</dbReference>
<dbReference type="GO" id="GO:0020037">
    <property type="term" value="F:heme binding"/>
    <property type="evidence" value="ECO:0007669"/>
    <property type="project" value="InterPro"/>
</dbReference>
<dbReference type="InterPro" id="IPR001128">
    <property type="entry name" value="Cyt_P450"/>
</dbReference>
<dbReference type="PRINTS" id="PR00463">
    <property type="entry name" value="EP450I"/>
</dbReference>
<dbReference type="SUPFAM" id="SSF48264">
    <property type="entry name" value="Cytochrome P450"/>
    <property type="match status" value="1"/>
</dbReference>
<evidence type="ECO:0000256" key="5">
    <source>
        <dbReference type="ARBA" id="ARBA00022723"/>
    </source>
</evidence>
<evidence type="ECO:0000256" key="8">
    <source>
        <dbReference type="ARBA" id="ARBA00023004"/>
    </source>
</evidence>
<evidence type="ECO:0000256" key="1">
    <source>
        <dbReference type="ARBA" id="ARBA00004370"/>
    </source>
</evidence>
<evidence type="ECO:0000256" key="6">
    <source>
        <dbReference type="ARBA" id="ARBA00022989"/>
    </source>
</evidence>
<protein>
    <recommendedName>
        <fullName evidence="15">Cytochrome P450</fullName>
    </recommendedName>
</protein>
<dbReference type="InterPro" id="IPR002401">
    <property type="entry name" value="Cyt_P450_E_grp-I"/>
</dbReference>
<evidence type="ECO:0000313" key="13">
    <source>
        <dbReference type="EMBL" id="CAH9085578.1"/>
    </source>
</evidence>
<evidence type="ECO:0000256" key="2">
    <source>
        <dbReference type="ARBA" id="ARBA00010617"/>
    </source>
</evidence>
<feature type="binding site" description="axial binding residue" evidence="11">
    <location>
        <position position="299"/>
    </location>
    <ligand>
        <name>heme</name>
        <dbReference type="ChEBI" id="CHEBI:30413"/>
    </ligand>
    <ligandPart>
        <name>Fe</name>
        <dbReference type="ChEBI" id="CHEBI:18248"/>
    </ligandPart>
</feature>
<sequence>MQPAFLLSCGEMVKKWEGIVSENGSCELDVWPDLQGLTCDVISRTAFGSSYEEGKIIFELQKEQTKHFLEAVRHVYVPGWRFLPTKRNRRMSAIQKEVKSSIQCIIDKRLKAVKEGEANKDDLLGILLESNTEEIKKHGKKEFGMSIEDIIEECKLFYFAGQETTSVLLVWTMILLSRFQDWQTRARDEVLHVFGQDEKLDFEKLNSLKVVTMILNESLRLYPPVTSLSRRIAEETKLGEIVLPLGAMVSLPIQLLHLDSEIWGEDVKDFNPERFGEGIIGATKGINAFLPFGGGPRICIGQNFALVEAKMAIAMILQRFSFELSPSYAHAPIAIGTTHPQHGAPLILQKL</sequence>
<keyword evidence="8 11" id="KW-0408">Iron</keyword>
<evidence type="ECO:0000256" key="7">
    <source>
        <dbReference type="ARBA" id="ARBA00023002"/>
    </source>
</evidence>
<dbReference type="Proteomes" id="UP001152523">
    <property type="component" value="Unassembled WGS sequence"/>
</dbReference>
<dbReference type="EMBL" id="CAMAPF010000051">
    <property type="protein sequence ID" value="CAH9085578.1"/>
    <property type="molecule type" value="Genomic_DNA"/>
</dbReference>
<comment type="subcellular location">
    <subcellularLocation>
        <location evidence="1">Membrane</location>
    </subcellularLocation>
</comment>